<evidence type="ECO:0000256" key="2">
    <source>
        <dbReference type="PIRSR" id="PIRSR605511-1"/>
    </source>
</evidence>
<comment type="caution">
    <text evidence="5">The sequence shown here is derived from an EMBL/GenBank/DDBJ whole genome shotgun (WGS) entry which is preliminary data.</text>
</comment>
<evidence type="ECO:0000259" key="4">
    <source>
        <dbReference type="Pfam" id="PF08450"/>
    </source>
</evidence>
<keyword evidence="3" id="KW-0862">Zinc</keyword>
<comment type="similarity">
    <text evidence="1">Belongs to the SMP-30/CGR1 family.</text>
</comment>
<dbReference type="AlphaFoldDB" id="A0A918LGB9"/>
<feature type="binding site" evidence="3">
    <location>
        <position position="101"/>
    </location>
    <ligand>
        <name>substrate</name>
    </ligand>
</feature>
<feature type="domain" description="SMP-30/Gluconolactonase/LRE-like region" evidence="4">
    <location>
        <begin position="16"/>
        <end position="254"/>
    </location>
</feature>
<dbReference type="PANTHER" id="PTHR10907:SF47">
    <property type="entry name" value="REGUCALCIN"/>
    <property type="match status" value="1"/>
</dbReference>
<dbReference type="GO" id="GO:0005509">
    <property type="term" value="F:calcium ion binding"/>
    <property type="evidence" value="ECO:0007669"/>
    <property type="project" value="TreeGrafter"/>
</dbReference>
<evidence type="ECO:0000256" key="3">
    <source>
        <dbReference type="PIRSR" id="PIRSR605511-2"/>
    </source>
</evidence>
<dbReference type="EMBL" id="BMRB01000003">
    <property type="protein sequence ID" value="GGS42909.1"/>
    <property type="molecule type" value="Genomic_DNA"/>
</dbReference>
<dbReference type="InterPro" id="IPR013658">
    <property type="entry name" value="SGL"/>
</dbReference>
<dbReference type="GO" id="GO:0004341">
    <property type="term" value="F:gluconolactonase activity"/>
    <property type="evidence" value="ECO:0007669"/>
    <property type="project" value="TreeGrafter"/>
</dbReference>
<reference evidence="5" key="2">
    <citation type="submission" date="2020-09" db="EMBL/GenBank/DDBJ databases">
        <authorList>
            <person name="Sun Q."/>
            <person name="Ohkuma M."/>
        </authorList>
    </citation>
    <scope>NUCLEOTIDE SEQUENCE</scope>
    <source>
        <strain evidence="5">JCM 3276</strain>
    </source>
</reference>
<dbReference type="GO" id="GO:0019853">
    <property type="term" value="P:L-ascorbic acid biosynthetic process"/>
    <property type="evidence" value="ECO:0007669"/>
    <property type="project" value="TreeGrafter"/>
</dbReference>
<accession>A0A918LGB9</accession>
<dbReference type="PRINTS" id="PR01790">
    <property type="entry name" value="SMP30FAMILY"/>
</dbReference>
<keyword evidence="3" id="KW-0479">Metal-binding</keyword>
<keyword evidence="6" id="KW-1185">Reference proteome</keyword>
<protein>
    <submittedName>
        <fullName evidence="5">Calcium-binding protein</fullName>
    </submittedName>
</protein>
<proteinExistence type="inferred from homology"/>
<reference evidence="5" key="1">
    <citation type="journal article" date="2014" name="Int. J. Syst. Evol. Microbiol.">
        <title>Complete genome sequence of Corynebacterium casei LMG S-19264T (=DSM 44701T), isolated from a smear-ripened cheese.</title>
        <authorList>
            <consortium name="US DOE Joint Genome Institute (JGI-PGF)"/>
            <person name="Walter F."/>
            <person name="Albersmeier A."/>
            <person name="Kalinowski J."/>
            <person name="Ruckert C."/>
        </authorList>
    </citation>
    <scope>NUCLEOTIDE SEQUENCE</scope>
    <source>
        <strain evidence="5">JCM 3276</strain>
    </source>
</reference>
<dbReference type="InterPro" id="IPR005511">
    <property type="entry name" value="SMP-30"/>
</dbReference>
<dbReference type="SUPFAM" id="SSF63829">
    <property type="entry name" value="Calcium-dependent phosphotriesterase"/>
    <property type="match status" value="1"/>
</dbReference>
<dbReference type="PANTHER" id="PTHR10907">
    <property type="entry name" value="REGUCALCIN"/>
    <property type="match status" value="1"/>
</dbReference>
<evidence type="ECO:0000313" key="6">
    <source>
        <dbReference type="Proteomes" id="UP000660680"/>
    </source>
</evidence>
<gene>
    <name evidence="5" type="ORF">GCM10010171_42430</name>
</gene>
<dbReference type="Gene3D" id="2.120.10.30">
    <property type="entry name" value="TolB, C-terminal domain"/>
    <property type="match status" value="1"/>
</dbReference>
<dbReference type="Pfam" id="PF08450">
    <property type="entry name" value="SGL"/>
    <property type="match status" value="1"/>
</dbReference>
<name>A0A918LGB9_9PSEU</name>
<feature type="binding site" evidence="3">
    <location>
        <position position="151"/>
    </location>
    <ligand>
        <name>a divalent metal cation</name>
        <dbReference type="ChEBI" id="CHEBI:60240"/>
    </ligand>
</feature>
<dbReference type="RefSeq" id="WP_189212263.1">
    <property type="nucleotide sequence ID" value="NZ_BMRB01000003.1"/>
</dbReference>
<sequence>MNAECTEPVSTGRYELGEGARWVDGELHWVDILTGRLLVRRGGADVTLVELGVPLGAVAPLAGRPGRWVAAAGTGIAVLDPAAPDPLTWLARPAEEGVRQRMNDATVDPAGRFIAGSMAYAADEQPGAGRLHAVDPDGTVRTIVDGLAIPNGPVFSPDGTVMYLADSSRNRIDAYPYDVATGTVGVPRLFAEIEEHWPDGMAVEADGTVWSAVWGGGAVHRYRPDGSLIEAIPVPATRPTSVCFTESTVYVTSASMWLDRPSAADGAVFRLPRRVRGAAVPAARLDAC</sequence>
<dbReference type="InterPro" id="IPR011042">
    <property type="entry name" value="6-blade_b-propeller_TolB-like"/>
</dbReference>
<feature type="binding site" evidence="3">
    <location>
        <position position="199"/>
    </location>
    <ligand>
        <name>a divalent metal cation</name>
        <dbReference type="ChEBI" id="CHEBI:60240"/>
    </ligand>
</feature>
<feature type="active site" description="Proton donor/acceptor" evidence="2">
    <location>
        <position position="199"/>
    </location>
</feature>
<comment type="cofactor">
    <cofactor evidence="3">
        <name>Zn(2+)</name>
        <dbReference type="ChEBI" id="CHEBI:29105"/>
    </cofactor>
    <text evidence="3">Binds 1 divalent metal cation per subunit.</text>
</comment>
<feature type="binding site" evidence="3">
    <location>
        <position position="103"/>
    </location>
    <ligand>
        <name>substrate</name>
    </ligand>
</feature>
<evidence type="ECO:0000256" key="1">
    <source>
        <dbReference type="ARBA" id="ARBA00008853"/>
    </source>
</evidence>
<feature type="binding site" evidence="3">
    <location>
        <position position="18"/>
    </location>
    <ligand>
        <name>a divalent metal cation</name>
        <dbReference type="ChEBI" id="CHEBI:60240"/>
    </ligand>
</feature>
<evidence type="ECO:0000313" key="5">
    <source>
        <dbReference type="EMBL" id="GGS42909.1"/>
    </source>
</evidence>
<dbReference type="Proteomes" id="UP000660680">
    <property type="component" value="Unassembled WGS sequence"/>
</dbReference>
<organism evidence="5 6">
    <name type="scientific">Actinokineospora fastidiosa</name>
    <dbReference type="NCBI Taxonomy" id="1816"/>
    <lineage>
        <taxon>Bacteria</taxon>
        <taxon>Bacillati</taxon>
        <taxon>Actinomycetota</taxon>
        <taxon>Actinomycetes</taxon>
        <taxon>Pseudonocardiales</taxon>
        <taxon>Pseudonocardiaceae</taxon>
        <taxon>Actinokineospora</taxon>
    </lineage>
</organism>